<evidence type="ECO:0000256" key="1">
    <source>
        <dbReference type="ARBA" id="ARBA00005251"/>
    </source>
</evidence>
<evidence type="ECO:0000256" key="3">
    <source>
        <dbReference type="ARBA" id="ARBA00023274"/>
    </source>
</evidence>
<evidence type="ECO:0000256" key="4">
    <source>
        <dbReference type="RuleBase" id="RU003815"/>
    </source>
</evidence>
<dbReference type="Proteomes" id="UP000176424">
    <property type="component" value="Unassembled WGS sequence"/>
</dbReference>
<evidence type="ECO:0000313" key="7">
    <source>
        <dbReference type="EMBL" id="OGD10246.1"/>
    </source>
</evidence>
<dbReference type="Pfam" id="PF00380">
    <property type="entry name" value="Ribosomal_S9"/>
    <property type="match status" value="1"/>
</dbReference>
<dbReference type="InterPro" id="IPR020568">
    <property type="entry name" value="Ribosomal_Su5_D2-typ_SF"/>
</dbReference>
<evidence type="ECO:0000313" key="8">
    <source>
        <dbReference type="Proteomes" id="UP000176424"/>
    </source>
</evidence>
<name>A0A1F4ZWM1_9BACT</name>
<dbReference type="GO" id="GO:0003723">
    <property type="term" value="F:RNA binding"/>
    <property type="evidence" value="ECO:0007669"/>
    <property type="project" value="TreeGrafter"/>
</dbReference>
<feature type="region of interest" description="Disordered" evidence="6">
    <location>
        <begin position="114"/>
        <end position="136"/>
    </location>
</feature>
<dbReference type="SUPFAM" id="SSF54211">
    <property type="entry name" value="Ribosomal protein S5 domain 2-like"/>
    <property type="match status" value="1"/>
</dbReference>
<dbReference type="InterPro" id="IPR014721">
    <property type="entry name" value="Ribsml_uS5_D2-typ_fold_subgr"/>
</dbReference>
<accession>A0A1F4ZWM1</accession>
<proteinExistence type="inferred from homology"/>
<protein>
    <recommendedName>
        <fullName evidence="5">30S ribosomal protein S9</fullName>
    </recommendedName>
</protein>
<dbReference type="GO" id="GO:0003735">
    <property type="term" value="F:structural constituent of ribosome"/>
    <property type="evidence" value="ECO:0007669"/>
    <property type="project" value="InterPro"/>
</dbReference>
<comment type="caution">
    <text evidence="7">The sequence shown here is derived from an EMBL/GenBank/DDBJ whole genome shotgun (WGS) entry which is preliminary data.</text>
</comment>
<evidence type="ECO:0000256" key="5">
    <source>
        <dbReference type="RuleBase" id="RU003816"/>
    </source>
</evidence>
<dbReference type="GO" id="GO:0015935">
    <property type="term" value="C:small ribosomal subunit"/>
    <property type="evidence" value="ECO:0007669"/>
    <property type="project" value="TreeGrafter"/>
</dbReference>
<dbReference type="PROSITE" id="PS00360">
    <property type="entry name" value="RIBOSOMAL_S9"/>
    <property type="match status" value="1"/>
</dbReference>
<dbReference type="InterPro" id="IPR000754">
    <property type="entry name" value="Ribosomal_uS9"/>
</dbReference>
<dbReference type="AlphaFoldDB" id="A0A1F4ZWM1"/>
<reference evidence="7 8" key="1">
    <citation type="journal article" date="2016" name="Nat. Commun.">
        <title>Thousands of microbial genomes shed light on interconnected biogeochemical processes in an aquifer system.</title>
        <authorList>
            <person name="Anantharaman K."/>
            <person name="Brown C.T."/>
            <person name="Hug L.A."/>
            <person name="Sharon I."/>
            <person name="Castelle C.J."/>
            <person name="Probst A.J."/>
            <person name="Thomas B.C."/>
            <person name="Singh A."/>
            <person name="Wilkins M.J."/>
            <person name="Karaoz U."/>
            <person name="Brodie E.L."/>
            <person name="Williams K.H."/>
            <person name="Hubbard S.S."/>
            <person name="Banfield J.F."/>
        </authorList>
    </citation>
    <scope>NUCLEOTIDE SEQUENCE [LARGE SCALE GENOMIC DNA]</scope>
</reference>
<feature type="compositionally biased region" description="Basic residues" evidence="6">
    <location>
        <begin position="126"/>
        <end position="136"/>
    </location>
</feature>
<evidence type="ECO:0000256" key="2">
    <source>
        <dbReference type="ARBA" id="ARBA00022980"/>
    </source>
</evidence>
<sequence length="136" mass="14710">MSKTETKTKIIASAIGRRKRAVASVRLIAGNGEIEINGIQSGQYFPGEQSRIKLQRPFAVTGMDKYAVTAKAMGGGLGGQLDAVVLGIARSLSQIKQEFKTALRGAGLLTRDARKRQRRMVGTGGKARRQKQSPKR</sequence>
<dbReference type="GO" id="GO:0006412">
    <property type="term" value="P:translation"/>
    <property type="evidence" value="ECO:0007669"/>
    <property type="project" value="InterPro"/>
</dbReference>
<organism evidence="7 8">
    <name type="scientific">Candidatus Amesbacteria bacterium RIFOXYB1_FULL_44_23</name>
    <dbReference type="NCBI Taxonomy" id="1797263"/>
    <lineage>
        <taxon>Bacteria</taxon>
        <taxon>Candidatus Amesiibacteriota</taxon>
    </lineage>
</organism>
<keyword evidence="3 4" id="KW-0687">Ribonucleoprotein</keyword>
<dbReference type="GO" id="GO:0005737">
    <property type="term" value="C:cytoplasm"/>
    <property type="evidence" value="ECO:0007669"/>
    <property type="project" value="UniProtKB-ARBA"/>
</dbReference>
<evidence type="ECO:0000256" key="6">
    <source>
        <dbReference type="SAM" id="MobiDB-lite"/>
    </source>
</evidence>
<dbReference type="InterPro" id="IPR023035">
    <property type="entry name" value="Ribosomal_uS9_bac/plastid"/>
</dbReference>
<gene>
    <name evidence="7" type="ORF">A2397_02635</name>
</gene>
<dbReference type="PANTHER" id="PTHR21569">
    <property type="entry name" value="RIBOSOMAL PROTEIN S9"/>
    <property type="match status" value="1"/>
</dbReference>
<dbReference type="NCBIfam" id="NF001099">
    <property type="entry name" value="PRK00132.1"/>
    <property type="match status" value="1"/>
</dbReference>
<dbReference type="Gene3D" id="3.30.230.10">
    <property type="match status" value="1"/>
</dbReference>
<dbReference type="EMBL" id="MEXR01000009">
    <property type="protein sequence ID" value="OGD10246.1"/>
    <property type="molecule type" value="Genomic_DNA"/>
</dbReference>
<dbReference type="InterPro" id="IPR020574">
    <property type="entry name" value="Ribosomal_uS9_CS"/>
</dbReference>
<comment type="similarity">
    <text evidence="1 4">Belongs to the universal ribosomal protein uS9 family.</text>
</comment>
<dbReference type="STRING" id="1797263.A2397_02635"/>
<dbReference type="PANTHER" id="PTHR21569:SF1">
    <property type="entry name" value="SMALL RIBOSOMAL SUBUNIT PROTEIN US9M"/>
    <property type="match status" value="1"/>
</dbReference>
<keyword evidence="2 4" id="KW-0689">Ribosomal protein</keyword>